<evidence type="ECO:0000256" key="15">
    <source>
        <dbReference type="ARBA" id="ARBA00030824"/>
    </source>
</evidence>
<keyword evidence="14" id="KW-0325">Glycoprotein</keyword>
<evidence type="ECO:0000256" key="8">
    <source>
        <dbReference type="ARBA" id="ARBA00022685"/>
    </source>
</evidence>
<dbReference type="GeneTree" id="ENSGT01030000234567"/>
<evidence type="ECO:0000256" key="4">
    <source>
        <dbReference type="ARBA" id="ARBA00017980"/>
    </source>
</evidence>
<dbReference type="GO" id="GO:0007339">
    <property type="term" value="P:binding of sperm to zona pellucida"/>
    <property type="evidence" value="ECO:0007669"/>
    <property type="project" value="TreeGrafter"/>
</dbReference>
<dbReference type="FunFam" id="2.60.40.4100:FF:000002">
    <property type="entry name" value="Zona pellucida sperm-binding protein 3"/>
    <property type="match status" value="1"/>
</dbReference>
<dbReference type="InterPro" id="IPR055356">
    <property type="entry name" value="ZP-N"/>
</dbReference>
<dbReference type="GO" id="GO:0031012">
    <property type="term" value="C:extracellular matrix"/>
    <property type="evidence" value="ECO:0007669"/>
    <property type="project" value="TreeGrafter"/>
</dbReference>
<comment type="similarity">
    <text evidence="3">Belongs to the ZP domain family. ZPC subfamily.</text>
</comment>
<feature type="region of interest" description="Disordered" evidence="16">
    <location>
        <begin position="81"/>
        <end position="113"/>
    </location>
</feature>
<dbReference type="GO" id="GO:0035803">
    <property type="term" value="P:egg coat formation"/>
    <property type="evidence" value="ECO:0007669"/>
    <property type="project" value="TreeGrafter"/>
</dbReference>
<keyword evidence="8" id="KW-0165">Cleavage on pair of basic residues</keyword>
<dbReference type="PANTHER" id="PTHR11576">
    <property type="entry name" value="ZONA PELLUCIDA SPERM-BINDING PROTEIN 3"/>
    <property type="match status" value="1"/>
</dbReference>
<organism evidence="19 20">
    <name type="scientific">Hippocampus comes</name>
    <name type="common">Tiger tail seahorse</name>
    <dbReference type="NCBI Taxonomy" id="109280"/>
    <lineage>
        <taxon>Eukaryota</taxon>
        <taxon>Metazoa</taxon>
        <taxon>Chordata</taxon>
        <taxon>Craniata</taxon>
        <taxon>Vertebrata</taxon>
        <taxon>Euteleostomi</taxon>
        <taxon>Actinopterygii</taxon>
        <taxon>Neopterygii</taxon>
        <taxon>Teleostei</taxon>
        <taxon>Neoteleostei</taxon>
        <taxon>Acanthomorphata</taxon>
        <taxon>Syngnathiaria</taxon>
        <taxon>Syngnathiformes</taxon>
        <taxon>Syngnathoidei</taxon>
        <taxon>Syngnathidae</taxon>
        <taxon>Hippocampus</taxon>
    </lineage>
</organism>
<feature type="signal peptide" evidence="17">
    <location>
        <begin position="1"/>
        <end position="19"/>
    </location>
</feature>
<dbReference type="PANTHER" id="PTHR11576:SF26">
    <property type="entry name" value="ZONA PELLUCIDA GLYCOPROTEIN 3D TANDEM DUPLICATE 2"/>
    <property type="match status" value="1"/>
</dbReference>
<keyword evidence="10 17" id="KW-0732">Signal</keyword>
<evidence type="ECO:0000256" key="3">
    <source>
        <dbReference type="ARBA" id="ARBA00006735"/>
    </source>
</evidence>
<evidence type="ECO:0000256" key="1">
    <source>
        <dbReference type="ARBA" id="ARBA00004251"/>
    </source>
</evidence>
<evidence type="ECO:0000256" key="2">
    <source>
        <dbReference type="ARBA" id="ARBA00004498"/>
    </source>
</evidence>
<evidence type="ECO:0000256" key="5">
    <source>
        <dbReference type="ARBA" id="ARBA00022475"/>
    </source>
</evidence>
<keyword evidence="9" id="KW-0812">Transmembrane</keyword>
<dbReference type="InterPro" id="IPR055355">
    <property type="entry name" value="ZP-C"/>
</dbReference>
<keyword evidence="12" id="KW-0472">Membrane</keyword>
<dbReference type="Gene3D" id="2.60.40.3210">
    <property type="entry name" value="Zona pellucida, ZP-N domain"/>
    <property type="match status" value="1"/>
</dbReference>
<reference evidence="19" key="1">
    <citation type="submission" date="2025-08" db="UniProtKB">
        <authorList>
            <consortium name="Ensembl"/>
        </authorList>
    </citation>
    <scope>IDENTIFICATION</scope>
</reference>
<dbReference type="OMA" id="HFSPARG"/>
<keyword evidence="6" id="KW-0964">Secreted</keyword>
<name>A0A3Q2XZN2_HIPCM</name>
<dbReference type="InterPro" id="IPR001507">
    <property type="entry name" value="ZP_dom"/>
</dbReference>
<dbReference type="Gene3D" id="2.60.40.4100">
    <property type="entry name" value="Zona pellucida, ZP-C domain"/>
    <property type="match status" value="1"/>
</dbReference>
<evidence type="ECO:0000313" key="19">
    <source>
        <dbReference type="Ensembl" id="ENSHCOP00000009952.1"/>
    </source>
</evidence>
<comment type="subcellular location">
    <subcellularLocation>
        <location evidence="1">Cell membrane</location>
        <topology evidence="1">Single-pass type I membrane protein</topology>
    </subcellularLocation>
    <subcellularLocation>
        <location evidence="2">Secreted</location>
        <location evidence="2">Extracellular space</location>
        <location evidence="2">Extracellular matrix</location>
    </subcellularLocation>
</comment>
<feature type="region of interest" description="Disordered" evidence="16">
    <location>
        <begin position="513"/>
        <end position="538"/>
    </location>
</feature>
<feature type="domain" description="ZP" evidence="18">
    <location>
        <begin position="115"/>
        <end position="363"/>
    </location>
</feature>
<dbReference type="GO" id="GO:2000344">
    <property type="term" value="P:positive regulation of acrosome reaction"/>
    <property type="evidence" value="ECO:0007669"/>
    <property type="project" value="TreeGrafter"/>
</dbReference>
<proteinExistence type="inferred from homology"/>
<dbReference type="GO" id="GO:0032190">
    <property type="term" value="F:acrosin binding"/>
    <property type="evidence" value="ECO:0007669"/>
    <property type="project" value="TreeGrafter"/>
</dbReference>
<accession>A0A3Q2XZN2</accession>
<sequence length="538" mass="61312">MIYFPFLTVLSLFASYKGGKPPLQITFAPFPSALTRPNRTMINNFQREWPTFPQAYLRLPVFVHSKLPPLEKLHLSPAKGSGLEPLPRPVRERLLPGRPGWRPPGPSADHTVKTSCKRDKMLVRVPKSILSGGEINYQLKLGTCQAKNSSKNFVYFLNGLHQCGTKRQMINGQMIYSNTLQYNPGMRQGPIRRTAPFVIPVSCNYTRYQYSYKVGYLPKMRMRHIFKAMRNRANFILTPRNAQWERLAPLDQYILGDPMYFEAEGPSMPQDMRLYVHSCYATPNKSHTSTPQFPVVKDFGCMIESKYSRSRFIPYKHNVVRFSVDAFYFQGMTDQLYMHCTMSAESNVPTPTAKSCNYDTNLGRWVELHGWDWVCACCDSSCGSSAAALSEVTTSSRGWKVQPRGQLFKNHKRKRLFSSTTTTAPTSIVKTNIELIQRMTTPWPALIVDADDTTELKWPFWGRGVERVENEVENQQVKGTAVMEEEAHQAFEEPKVEAVRKFEMEMLSTTTAPTQKTNTGMTKPDVTDGVRREGGDCL</sequence>
<evidence type="ECO:0000256" key="10">
    <source>
        <dbReference type="ARBA" id="ARBA00022729"/>
    </source>
</evidence>
<evidence type="ECO:0000256" key="14">
    <source>
        <dbReference type="ARBA" id="ARBA00023180"/>
    </source>
</evidence>
<dbReference type="FunFam" id="2.60.40.3210:FF:000001">
    <property type="entry name" value="Zona pellucida sperm-binding protein 3"/>
    <property type="match status" value="1"/>
</dbReference>
<dbReference type="Proteomes" id="UP000264820">
    <property type="component" value="Unplaced"/>
</dbReference>
<dbReference type="PROSITE" id="PS51034">
    <property type="entry name" value="ZP_2"/>
    <property type="match status" value="1"/>
</dbReference>
<evidence type="ECO:0000256" key="7">
    <source>
        <dbReference type="ARBA" id="ARBA00022530"/>
    </source>
</evidence>
<evidence type="ECO:0000256" key="17">
    <source>
        <dbReference type="SAM" id="SignalP"/>
    </source>
</evidence>
<keyword evidence="13" id="KW-1015">Disulfide bond</keyword>
<dbReference type="AlphaFoldDB" id="A0A3Q2XZN2"/>
<evidence type="ECO:0000256" key="12">
    <source>
        <dbReference type="ARBA" id="ARBA00023136"/>
    </source>
</evidence>
<evidence type="ECO:0000313" key="20">
    <source>
        <dbReference type="Proteomes" id="UP000264820"/>
    </source>
</evidence>
<dbReference type="GO" id="GO:0005886">
    <property type="term" value="C:plasma membrane"/>
    <property type="evidence" value="ECO:0007669"/>
    <property type="project" value="UniProtKB-SubCell"/>
</dbReference>
<feature type="compositionally biased region" description="Basic and acidic residues" evidence="16">
    <location>
        <begin position="525"/>
        <end position="538"/>
    </location>
</feature>
<reference evidence="19" key="2">
    <citation type="submission" date="2025-09" db="UniProtKB">
        <authorList>
            <consortium name="Ensembl"/>
        </authorList>
    </citation>
    <scope>IDENTIFICATION</scope>
</reference>
<evidence type="ECO:0000256" key="9">
    <source>
        <dbReference type="ARBA" id="ARBA00022692"/>
    </source>
</evidence>
<dbReference type="Pfam" id="PF23344">
    <property type="entry name" value="ZP-N"/>
    <property type="match status" value="1"/>
</dbReference>
<evidence type="ECO:0000256" key="16">
    <source>
        <dbReference type="SAM" id="MobiDB-lite"/>
    </source>
</evidence>
<keyword evidence="5" id="KW-1003">Cell membrane</keyword>
<evidence type="ECO:0000256" key="11">
    <source>
        <dbReference type="ARBA" id="ARBA00022989"/>
    </source>
</evidence>
<evidence type="ECO:0000256" key="13">
    <source>
        <dbReference type="ARBA" id="ARBA00023157"/>
    </source>
</evidence>
<evidence type="ECO:0000259" key="18">
    <source>
        <dbReference type="PROSITE" id="PS51034"/>
    </source>
</evidence>
<protein>
    <recommendedName>
        <fullName evidence="4">Zona pellucida sperm-binding protein 3</fullName>
    </recommendedName>
    <alternativeName>
        <fullName evidence="15">Zona pellucida glycoprotein 3</fullName>
    </alternativeName>
</protein>
<keyword evidence="20" id="KW-1185">Reference proteome</keyword>
<feature type="chain" id="PRO_5018753764" description="Zona pellucida sperm-binding protein 3" evidence="17">
    <location>
        <begin position="20"/>
        <end position="538"/>
    </location>
</feature>
<dbReference type="InterPro" id="IPR042235">
    <property type="entry name" value="ZP-C_dom"/>
</dbReference>
<keyword evidence="11" id="KW-1133">Transmembrane helix</keyword>
<dbReference type="Ensembl" id="ENSHCOT00000025996.1">
    <property type="protein sequence ID" value="ENSHCOP00000009952.1"/>
    <property type="gene ID" value="ENSHCOG00000012466.1"/>
</dbReference>
<keyword evidence="7" id="KW-0272">Extracellular matrix</keyword>
<dbReference type="SMART" id="SM00241">
    <property type="entry name" value="ZP"/>
    <property type="match status" value="1"/>
</dbReference>
<dbReference type="Pfam" id="PF00100">
    <property type="entry name" value="Zona_pellucida"/>
    <property type="match status" value="1"/>
</dbReference>
<evidence type="ECO:0000256" key="6">
    <source>
        <dbReference type="ARBA" id="ARBA00022525"/>
    </source>
</evidence>